<dbReference type="AlphaFoldDB" id="A0A6L5GTB6"/>
<dbReference type="InterPro" id="IPR000944">
    <property type="entry name" value="Tscrpt_reg_Rrf2"/>
</dbReference>
<protein>
    <submittedName>
        <fullName evidence="1">Rrf2 family transcriptional regulator</fullName>
    </submittedName>
</protein>
<dbReference type="InterPro" id="IPR036388">
    <property type="entry name" value="WH-like_DNA-bd_sf"/>
</dbReference>
<dbReference type="GO" id="GO:0005829">
    <property type="term" value="C:cytosol"/>
    <property type="evidence" value="ECO:0007669"/>
    <property type="project" value="TreeGrafter"/>
</dbReference>
<organism evidence="1 2">
    <name type="scientific">Candidatus Pseudoramibacter fermentans</name>
    <dbReference type="NCBI Taxonomy" id="2594427"/>
    <lineage>
        <taxon>Bacteria</taxon>
        <taxon>Bacillati</taxon>
        <taxon>Bacillota</taxon>
        <taxon>Clostridia</taxon>
        <taxon>Eubacteriales</taxon>
        <taxon>Eubacteriaceae</taxon>
        <taxon>Pseudoramibacter</taxon>
    </lineage>
</organism>
<dbReference type="InterPro" id="IPR036390">
    <property type="entry name" value="WH_DNA-bd_sf"/>
</dbReference>
<evidence type="ECO:0000313" key="1">
    <source>
        <dbReference type="EMBL" id="MQM73521.1"/>
    </source>
</evidence>
<evidence type="ECO:0000313" key="2">
    <source>
        <dbReference type="Proteomes" id="UP000473648"/>
    </source>
</evidence>
<sequence>MISKETDYALRLIRGLSDGKRHTVAMLACAEKVPRQYAYKILKKLEGGRIVAITRGADGGYELAQSLSAVTLYDVMETLGDAPGVAACVDGKNYACPWCESHDEDCRVQGHLLAIQHQLATVLKAHTLREILFDPAQPVVLDHKTEESKTKEAG</sequence>
<gene>
    <name evidence="1" type="ORF">FRC53_08940</name>
</gene>
<dbReference type="SUPFAM" id="SSF46785">
    <property type="entry name" value="Winged helix' DNA-binding domain"/>
    <property type="match status" value="1"/>
</dbReference>
<comment type="caution">
    <text evidence="1">The sequence shown here is derived from an EMBL/GenBank/DDBJ whole genome shotgun (WGS) entry which is preliminary data.</text>
</comment>
<dbReference type="Gene3D" id="1.10.10.10">
    <property type="entry name" value="Winged helix-like DNA-binding domain superfamily/Winged helix DNA-binding domain"/>
    <property type="match status" value="1"/>
</dbReference>
<dbReference type="Pfam" id="PF02082">
    <property type="entry name" value="Rrf2"/>
    <property type="match status" value="1"/>
</dbReference>
<dbReference type="Proteomes" id="UP000473648">
    <property type="component" value="Unassembled WGS sequence"/>
</dbReference>
<dbReference type="PANTHER" id="PTHR33221">
    <property type="entry name" value="WINGED HELIX-TURN-HELIX TRANSCRIPTIONAL REGULATOR, RRF2 FAMILY"/>
    <property type="match status" value="1"/>
</dbReference>
<proteinExistence type="predicted"/>
<dbReference type="EMBL" id="VOGB01000005">
    <property type="protein sequence ID" value="MQM73521.1"/>
    <property type="molecule type" value="Genomic_DNA"/>
</dbReference>
<reference evidence="1" key="1">
    <citation type="journal article" date="2020" name="Appl. Environ. Microbiol.">
        <title>Medium-Chain Fatty Acid Synthesis by 'Candidatus Weimeria bifida' gen. nov., sp. nov., and 'Candidatus Pseudoramibacter fermentans' sp. nov.</title>
        <authorList>
            <person name="Scarborough M.J."/>
            <person name="Myers K.S."/>
            <person name="Donohue T.J."/>
            <person name="Noguera D.R."/>
        </authorList>
    </citation>
    <scope>NUCLEOTIDE SEQUENCE</scope>
    <source>
        <strain evidence="1">EUB1.1</strain>
    </source>
</reference>
<name>A0A6L5GTB6_9FIRM</name>
<dbReference type="PROSITE" id="PS51197">
    <property type="entry name" value="HTH_RRF2_2"/>
    <property type="match status" value="1"/>
</dbReference>
<dbReference type="PANTHER" id="PTHR33221:SF2">
    <property type="entry name" value="TRANSCRIPTIONAL REGULATOR"/>
    <property type="match status" value="1"/>
</dbReference>
<accession>A0A6L5GTB6</accession>
<keyword evidence="2" id="KW-1185">Reference proteome</keyword>
<dbReference type="GO" id="GO:0003700">
    <property type="term" value="F:DNA-binding transcription factor activity"/>
    <property type="evidence" value="ECO:0007669"/>
    <property type="project" value="TreeGrafter"/>
</dbReference>